<dbReference type="CDD" id="cd00052">
    <property type="entry name" value="EH"/>
    <property type="match status" value="1"/>
</dbReference>
<dbReference type="PROSITE" id="PS50031">
    <property type="entry name" value="EH"/>
    <property type="match status" value="2"/>
</dbReference>
<dbReference type="PROSITE" id="PS00018">
    <property type="entry name" value="EF_HAND_1"/>
    <property type="match status" value="1"/>
</dbReference>
<dbReference type="OrthoDB" id="524326at2759"/>
<evidence type="ECO:0000259" key="3">
    <source>
        <dbReference type="PROSITE" id="PS50031"/>
    </source>
</evidence>
<evidence type="ECO:0000256" key="2">
    <source>
        <dbReference type="SAM" id="MobiDB-lite"/>
    </source>
</evidence>
<evidence type="ECO:0000313" key="6">
    <source>
        <dbReference type="Proteomes" id="UP000270094"/>
    </source>
</evidence>
<dbReference type="GO" id="GO:0006897">
    <property type="term" value="P:endocytosis"/>
    <property type="evidence" value="ECO:0007669"/>
    <property type="project" value="TreeGrafter"/>
</dbReference>
<dbReference type="GO" id="GO:0005886">
    <property type="term" value="C:plasma membrane"/>
    <property type="evidence" value="ECO:0007669"/>
    <property type="project" value="TreeGrafter"/>
</dbReference>
<organism evidence="5 6">
    <name type="scientific">Strongylus vulgaris</name>
    <name type="common">Blood worm</name>
    <dbReference type="NCBI Taxonomy" id="40348"/>
    <lineage>
        <taxon>Eukaryota</taxon>
        <taxon>Metazoa</taxon>
        <taxon>Ecdysozoa</taxon>
        <taxon>Nematoda</taxon>
        <taxon>Chromadorea</taxon>
        <taxon>Rhabditida</taxon>
        <taxon>Rhabditina</taxon>
        <taxon>Rhabditomorpha</taxon>
        <taxon>Strongyloidea</taxon>
        <taxon>Strongylidae</taxon>
        <taxon>Strongylus</taxon>
    </lineage>
</organism>
<protein>
    <recommendedName>
        <fullName evidence="7">EH domain-containing protein</fullName>
    </recommendedName>
</protein>
<dbReference type="Proteomes" id="UP000270094">
    <property type="component" value="Unassembled WGS sequence"/>
</dbReference>
<dbReference type="InterPro" id="IPR000261">
    <property type="entry name" value="EH_dom"/>
</dbReference>
<sequence>MQQLGQIWELADYQRKGALDKKGFFIAFKLVAAAQQGLAISPLSVTASGLNPPHFEGIILRAPMSQRPSIDAARAPISQRSSIDATPSGIHSEWCINAADQVKYDSIFDSLSPVDGKLPGTKVRPVLLNSGLNPTILAKIWELADQDKDGQLDRIEMSVAMHLCSFGSSIAFVLRALQNEPVPAVLPNALIHPSKVMLSRRTSAASLASGMTGSIPPPVPMPPHPHFQASQAGE</sequence>
<gene>
    <name evidence="5" type="ORF">SVUK_LOCUS6234</name>
</gene>
<accession>A0A3P7IMR5</accession>
<feature type="domain" description="EF-hand" evidence="4">
    <location>
        <begin position="132"/>
        <end position="167"/>
    </location>
</feature>
<dbReference type="GO" id="GO:0005509">
    <property type="term" value="F:calcium ion binding"/>
    <property type="evidence" value="ECO:0007669"/>
    <property type="project" value="InterPro"/>
</dbReference>
<dbReference type="PANTHER" id="PTHR11216">
    <property type="entry name" value="EH DOMAIN"/>
    <property type="match status" value="1"/>
</dbReference>
<dbReference type="InterPro" id="IPR011992">
    <property type="entry name" value="EF-hand-dom_pair"/>
</dbReference>
<dbReference type="InterPro" id="IPR018247">
    <property type="entry name" value="EF_Hand_1_Ca_BS"/>
</dbReference>
<dbReference type="GO" id="GO:0005737">
    <property type="term" value="C:cytoplasm"/>
    <property type="evidence" value="ECO:0007669"/>
    <property type="project" value="TreeGrafter"/>
</dbReference>
<dbReference type="InterPro" id="IPR002048">
    <property type="entry name" value="EF_hand_dom"/>
</dbReference>
<keyword evidence="1" id="KW-0106">Calcium</keyword>
<dbReference type="Pfam" id="PF12763">
    <property type="entry name" value="EH"/>
    <property type="match status" value="2"/>
</dbReference>
<evidence type="ECO:0000256" key="1">
    <source>
        <dbReference type="ARBA" id="ARBA00022837"/>
    </source>
</evidence>
<dbReference type="SUPFAM" id="SSF47473">
    <property type="entry name" value="EF-hand"/>
    <property type="match status" value="2"/>
</dbReference>
<feature type="domain" description="EH" evidence="3">
    <location>
        <begin position="100"/>
        <end position="197"/>
    </location>
</feature>
<evidence type="ECO:0008006" key="7">
    <source>
        <dbReference type="Google" id="ProtNLM"/>
    </source>
</evidence>
<dbReference type="SMART" id="SM00027">
    <property type="entry name" value="EH"/>
    <property type="match status" value="1"/>
</dbReference>
<dbReference type="GO" id="GO:0016197">
    <property type="term" value="P:endosomal transport"/>
    <property type="evidence" value="ECO:0007669"/>
    <property type="project" value="TreeGrafter"/>
</dbReference>
<feature type="region of interest" description="Disordered" evidence="2">
    <location>
        <begin position="207"/>
        <end position="234"/>
    </location>
</feature>
<dbReference type="PANTHER" id="PTHR11216:SF170">
    <property type="entry name" value="DYNAMIN ASSOCIATED PROTEIN 160, ISOFORM D"/>
    <property type="match status" value="1"/>
</dbReference>
<evidence type="ECO:0000313" key="5">
    <source>
        <dbReference type="EMBL" id="VDM71236.1"/>
    </source>
</evidence>
<feature type="compositionally biased region" description="Pro residues" evidence="2">
    <location>
        <begin position="215"/>
        <end position="225"/>
    </location>
</feature>
<evidence type="ECO:0000259" key="4">
    <source>
        <dbReference type="PROSITE" id="PS50222"/>
    </source>
</evidence>
<name>A0A3P7IMR5_STRVU</name>
<feature type="domain" description="EH" evidence="3">
    <location>
        <begin position="1"/>
        <end position="56"/>
    </location>
</feature>
<dbReference type="EMBL" id="UYYB01019461">
    <property type="protein sequence ID" value="VDM71236.1"/>
    <property type="molecule type" value="Genomic_DNA"/>
</dbReference>
<dbReference type="AlphaFoldDB" id="A0A3P7IMR5"/>
<reference evidence="5 6" key="1">
    <citation type="submission" date="2018-11" db="EMBL/GenBank/DDBJ databases">
        <authorList>
            <consortium name="Pathogen Informatics"/>
        </authorList>
    </citation>
    <scope>NUCLEOTIDE SEQUENCE [LARGE SCALE GENOMIC DNA]</scope>
</reference>
<proteinExistence type="predicted"/>
<dbReference type="Gene3D" id="1.10.238.10">
    <property type="entry name" value="EF-hand"/>
    <property type="match status" value="2"/>
</dbReference>
<keyword evidence="6" id="KW-1185">Reference proteome</keyword>
<dbReference type="PROSITE" id="PS50222">
    <property type="entry name" value="EF_HAND_2"/>
    <property type="match status" value="1"/>
</dbReference>